<evidence type="ECO:0000313" key="2">
    <source>
        <dbReference type="Proteomes" id="UP000838756"/>
    </source>
</evidence>
<sequence length="56" mass="6411">HIVEKKQIRAGLAAEEREERELTRALDEKGRLIIEMKTSLQQIDHLLSSVGKGPCW</sequence>
<evidence type="ECO:0000313" key="1">
    <source>
        <dbReference type="EMBL" id="CAH2226800.1"/>
    </source>
</evidence>
<keyword evidence="2" id="KW-1185">Reference proteome</keyword>
<dbReference type="AlphaFoldDB" id="A0A8S4QY16"/>
<organism evidence="1 2">
    <name type="scientific">Pararge aegeria aegeria</name>
    <dbReference type="NCBI Taxonomy" id="348720"/>
    <lineage>
        <taxon>Eukaryota</taxon>
        <taxon>Metazoa</taxon>
        <taxon>Ecdysozoa</taxon>
        <taxon>Arthropoda</taxon>
        <taxon>Hexapoda</taxon>
        <taxon>Insecta</taxon>
        <taxon>Pterygota</taxon>
        <taxon>Neoptera</taxon>
        <taxon>Endopterygota</taxon>
        <taxon>Lepidoptera</taxon>
        <taxon>Glossata</taxon>
        <taxon>Ditrysia</taxon>
        <taxon>Papilionoidea</taxon>
        <taxon>Nymphalidae</taxon>
        <taxon>Satyrinae</taxon>
        <taxon>Satyrini</taxon>
        <taxon>Parargina</taxon>
        <taxon>Pararge</taxon>
    </lineage>
</organism>
<gene>
    <name evidence="1" type="primary">jg672</name>
    <name evidence="1" type="ORF">PAEG_LOCUS7492</name>
</gene>
<accession>A0A8S4QY16</accession>
<dbReference type="Proteomes" id="UP000838756">
    <property type="component" value="Unassembled WGS sequence"/>
</dbReference>
<comment type="caution">
    <text evidence="1">The sequence shown here is derived from an EMBL/GenBank/DDBJ whole genome shotgun (WGS) entry which is preliminary data.</text>
</comment>
<protein>
    <submittedName>
        <fullName evidence="1">Jg672 protein</fullName>
    </submittedName>
</protein>
<reference evidence="1" key="1">
    <citation type="submission" date="2022-03" db="EMBL/GenBank/DDBJ databases">
        <authorList>
            <person name="Lindestad O."/>
        </authorList>
    </citation>
    <scope>NUCLEOTIDE SEQUENCE</scope>
</reference>
<proteinExistence type="predicted"/>
<name>A0A8S4QY16_9NEOP</name>
<feature type="non-terminal residue" evidence="1">
    <location>
        <position position="1"/>
    </location>
</feature>
<dbReference type="EMBL" id="CAKXAJ010022058">
    <property type="protein sequence ID" value="CAH2226800.1"/>
    <property type="molecule type" value="Genomic_DNA"/>
</dbReference>